<dbReference type="KEGG" id="twi:Thewi_2492"/>
<dbReference type="eggNOG" id="COG4219">
    <property type="taxonomic scope" value="Bacteria"/>
</dbReference>
<dbReference type="EMBL" id="CP002991">
    <property type="protein sequence ID" value="AEM79820.1"/>
    <property type="molecule type" value="Genomic_DNA"/>
</dbReference>
<keyword evidence="2" id="KW-1185">Reference proteome</keyword>
<sequence length="106" mass="12813">MSWLEKFLKLAVILFVLINLLSGCSYILKDDKDLIKNTIERFYDTQYKAYLKMEYIDITPYLDMSRIQNHNKVTALKELTFRRKYTAEKGYGYAEKRRFPLEFKCF</sequence>
<dbReference type="AlphaFoldDB" id="G2MTZ3"/>
<evidence type="ECO:0000313" key="2">
    <source>
        <dbReference type="Proteomes" id="UP000008276"/>
    </source>
</evidence>
<name>G2MTZ3_9THEO</name>
<dbReference type="RefSeq" id="WP_014063627.1">
    <property type="nucleotide sequence ID" value="NC_015958.1"/>
</dbReference>
<dbReference type="Proteomes" id="UP000008276">
    <property type="component" value="Chromosome"/>
</dbReference>
<dbReference type="HOGENOM" id="CLU_2222005_0_0_9"/>
<organism evidence="1 2">
    <name type="scientific">Thermoanaerobacter wiegelii Rt8.B1</name>
    <dbReference type="NCBI Taxonomy" id="697303"/>
    <lineage>
        <taxon>Bacteria</taxon>
        <taxon>Bacillati</taxon>
        <taxon>Bacillota</taxon>
        <taxon>Clostridia</taxon>
        <taxon>Thermoanaerobacterales</taxon>
        <taxon>Thermoanaerobacteraceae</taxon>
        <taxon>Thermoanaerobacter</taxon>
    </lineage>
</organism>
<gene>
    <name evidence="1" type="ORF">Thewi_2492</name>
</gene>
<reference evidence="1 2" key="1">
    <citation type="submission" date="2011-08" db="EMBL/GenBank/DDBJ databases">
        <title>Complete sequence of Thermoanaerobacter wiegelii Rt8.B1.</title>
        <authorList>
            <consortium name="US DOE Joint Genome Institute"/>
            <person name="Lucas S."/>
            <person name="Han J."/>
            <person name="Lapidus A."/>
            <person name="Cheng J.-F."/>
            <person name="Goodwin L."/>
            <person name="Pitluck S."/>
            <person name="Peters L."/>
            <person name="Mikhailova N."/>
            <person name="Zeytun A."/>
            <person name="Daligault H."/>
            <person name="Detter J.C."/>
            <person name="Han C."/>
            <person name="Tapia R."/>
            <person name="Land M."/>
            <person name="Hauser L."/>
            <person name="Kyrpides N."/>
            <person name="Ivanova N."/>
            <person name="Pagani I."/>
            <person name="Hemme C."/>
            <person name="Woyke T."/>
        </authorList>
    </citation>
    <scope>NUCLEOTIDE SEQUENCE [LARGE SCALE GENOMIC DNA]</scope>
    <source>
        <strain evidence="1 2">Rt8.B1</strain>
    </source>
</reference>
<evidence type="ECO:0000313" key="1">
    <source>
        <dbReference type="EMBL" id="AEM79820.1"/>
    </source>
</evidence>
<proteinExistence type="predicted"/>
<accession>G2MTZ3</accession>
<dbReference type="PROSITE" id="PS51257">
    <property type="entry name" value="PROKAR_LIPOPROTEIN"/>
    <property type="match status" value="1"/>
</dbReference>
<protein>
    <recommendedName>
        <fullName evidence="3">Lipoprotein</fullName>
    </recommendedName>
</protein>
<dbReference type="STRING" id="697303.Thewi_2492"/>
<evidence type="ECO:0008006" key="3">
    <source>
        <dbReference type="Google" id="ProtNLM"/>
    </source>
</evidence>